<evidence type="ECO:0000313" key="2">
    <source>
        <dbReference type="Proteomes" id="UP001152888"/>
    </source>
</evidence>
<dbReference type="Proteomes" id="UP001152888">
    <property type="component" value="Unassembled WGS sequence"/>
</dbReference>
<name>A0A9P0M3L1_ACAOB</name>
<accession>A0A9P0M3L1</accession>
<reference evidence="1" key="1">
    <citation type="submission" date="2022-03" db="EMBL/GenBank/DDBJ databases">
        <authorList>
            <person name="Sayadi A."/>
        </authorList>
    </citation>
    <scope>NUCLEOTIDE SEQUENCE</scope>
</reference>
<organism evidence="1 2">
    <name type="scientific">Acanthoscelides obtectus</name>
    <name type="common">Bean weevil</name>
    <name type="synonym">Bruchus obtectus</name>
    <dbReference type="NCBI Taxonomy" id="200917"/>
    <lineage>
        <taxon>Eukaryota</taxon>
        <taxon>Metazoa</taxon>
        <taxon>Ecdysozoa</taxon>
        <taxon>Arthropoda</taxon>
        <taxon>Hexapoda</taxon>
        <taxon>Insecta</taxon>
        <taxon>Pterygota</taxon>
        <taxon>Neoptera</taxon>
        <taxon>Endopterygota</taxon>
        <taxon>Coleoptera</taxon>
        <taxon>Polyphaga</taxon>
        <taxon>Cucujiformia</taxon>
        <taxon>Chrysomeloidea</taxon>
        <taxon>Chrysomelidae</taxon>
        <taxon>Bruchinae</taxon>
        <taxon>Bruchini</taxon>
        <taxon>Acanthoscelides</taxon>
    </lineage>
</organism>
<comment type="caution">
    <text evidence="1">The sequence shown here is derived from an EMBL/GenBank/DDBJ whole genome shotgun (WGS) entry which is preliminary data.</text>
</comment>
<dbReference type="AlphaFoldDB" id="A0A9P0M3L1"/>
<evidence type="ECO:0000313" key="1">
    <source>
        <dbReference type="EMBL" id="CAH2004828.1"/>
    </source>
</evidence>
<keyword evidence="2" id="KW-1185">Reference proteome</keyword>
<sequence length="44" mass="5116">MKNNISHVTIAAWFTGQHPNIKIFNDFSQNNRVYDHNFSPNIAL</sequence>
<dbReference type="EMBL" id="CAKOFQ010007609">
    <property type="protein sequence ID" value="CAH2004828.1"/>
    <property type="molecule type" value="Genomic_DNA"/>
</dbReference>
<protein>
    <submittedName>
        <fullName evidence="1">Uncharacterized protein</fullName>
    </submittedName>
</protein>
<gene>
    <name evidence="1" type="ORF">ACAOBT_LOCUS28196</name>
</gene>
<proteinExistence type="predicted"/>